<feature type="compositionally biased region" description="Polar residues" evidence="14">
    <location>
        <begin position="311"/>
        <end position="330"/>
    </location>
</feature>
<sequence>MRRKLTDRLVAAPGARLAALRDLPVVSRIALSFLALLALVAILAPVLVPGGPYATGTPVQPPGGEHWFGTDSTGRDIFARIVYGARSSLLIGLLATGGALLAAAVLGSVAATAGKVVSEVLMRVLDIIMSFPGIALAAVFVAVWGSSVPVLVFAIGFLYMPQLSRVVRANVLSQFGEDYVAASRVLGASTPWILFKHVARNTLAPIMVFATVLVADAIVLEASLSFINAGVRPPDPSWGNILAEGKQLLLSGYWWPTFFPGLMILLTVLSLNVLAEGLTDTLASPRIRHKVDVEADEARTAELALDANPTGAASTGTGEELPSSTATVGATGNVLPVPVRGADERQGEEVGEQTEQGFGTRVLGLTDAARARALLDESLHTLRDAEERRADRLVYTDTAAEPLLDVRHLSIAFPQAHGDVDIVDDVSFSVRPGETMGLVGESGCGKSITAMSIMGLLPPTSRITGEVVFDGQDVLTLDGHRRNALRGHHMAMVYQDALSSLNPSMLVSAQLRQLIRRGGKRSAEELMELVGLDPKRTLKSYPHELSGGQRQRVLIAMALTRNPRLLIADEPTTALDVTVQQQVVDLLNDLRRELGFAMVFVSHDLALVAQLAHRITVMYAGQVVEQGATGEILTDPRHEYTRGLLGSVLSIEAGADRLHQVQGTVPSPRDFVAGDRFSPRSSWPGVGQDTRPDLRLVPGTTHRYASTAALEAAKAKEAGR</sequence>
<dbReference type="PROSITE" id="PS50928">
    <property type="entry name" value="ABC_TM1"/>
    <property type="match status" value="1"/>
</dbReference>
<feature type="transmembrane region" description="Helical" evidence="13">
    <location>
        <begin position="25"/>
        <end position="48"/>
    </location>
</feature>
<keyword evidence="9 17" id="KW-0067">ATP-binding</keyword>
<dbReference type="InterPro" id="IPR027417">
    <property type="entry name" value="P-loop_NTPase"/>
</dbReference>
<keyword evidence="8" id="KW-0547">Nucleotide-binding</keyword>
<evidence type="ECO:0000256" key="4">
    <source>
        <dbReference type="ARBA" id="ARBA00022448"/>
    </source>
</evidence>
<dbReference type="CDD" id="cd06261">
    <property type="entry name" value="TM_PBP2"/>
    <property type="match status" value="1"/>
</dbReference>
<keyword evidence="11 13" id="KW-1133">Transmembrane helix</keyword>
<dbReference type="InterPro" id="IPR003593">
    <property type="entry name" value="AAA+_ATPase"/>
</dbReference>
<dbReference type="KEGG" id="orn:DV701_08930"/>
<evidence type="ECO:0000313" key="17">
    <source>
        <dbReference type="EMBL" id="AXH96234.1"/>
    </source>
</evidence>
<evidence type="ECO:0000256" key="11">
    <source>
        <dbReference type="ARBA" id="ARBA00022989"/>
    </source>
</evidence>
<dbReference type="InterPro" id="IPR013563">
    <property type="entry name" value="Oligopep_ABC_C"/>
</dbReference>
<feature type="region of interest" description="Disordered" evidence="14">
    <location>
        <begin position="674"/>
        <end position="697"/>
    </location>
</feature>
<dbReference type="Pfam" id="PF08352">
    <property type="entry name" value="oligo_HPY"/>
    <property type="match status" value="1"/>
</dbReference>
<dbReference type="InterPro" id="IPR035906">
    <property type="entry name" value="MetI-like_sf"/>
</dbReference>
<evidence type="ECO:0000256" key="8">
    <source>
        <dbReference type="ARBA" id="ARBA00022741"/>
    </source>
</evidence>
<evidence type="ECO:0000256" key="12">
    <source>
        <dbReference type="ARBA" id="ARBA00023136"/>
    </source>
</evidence>
<dbReference type="InterPro" id="IPR003439">
    <property type="entry name" value="ABC_transporter-like_ATP-bd"/>
</dbReference>
<comment type="similarity">
    <text evidence="3">Belongs to the ABC transporter superfamily.</text>
</comment>
<feature type="region of interest" description="Disordered" evidence="14">
    <location>
        <begin position="307"/>
        <end position="335"/>
    </location>
</feature>
<dbReference type="EMBL" id="CP031229">
    <property type="protein sequence ID" value="AXH96234.1"/>
    <property type="molecule type" value="Genomic_DNA"/>
</dbReference>
<organism evidence="17 18">
    <name type="scientific">Ornithinimicrobium avium</name>
    <dbReference type="NCBI Taxonomy" id="2283195"/>
    <lineage>
        <taxon>Bacteria</taxon>
        <taxon>Bacillati</taxon>
        <taxon>Actinomycetota</taxon>
        <taxon>Actinomycetes</taxon>
        <taxon>Micrococcales</taxon>
        <taxon>Ornithinimicrobiaceae</taxon>
        <taxon>Ornithinimicrobium</taxon>
    </lineage>
</organism>
<dbReference type="Proteomes" id="UP000253790">
    <property type="component" value="Chromosome"/>
</dbReference>
<evidence type="ECO:0000256" key="10">
    <source>
        <dbReference type="ARBA" id="ARBA00022967"/>
    </source>
</evidence>
<dbReference type="GO" id="GO:0015833">
    <property type="term" value="P:peptide transport"/>
    <property type="evidence" value="ECO:0007669"/>
    <property type="project" value="InterPro"/>
</dbReference>
<evidence type="ECO:0000256" key="9">
    <source>
        <dbReference type="ARBA" id="ARBA00022840"/>
    </source>
</evidence>
<dbReference type="FunFam" id="3.40.50.300:FF:000016">
    <property type="entry name" value="Oligopeptide ABC transporter ATP-binding component"/>
    <property type="match status" value="1"/>
</dbReference>
<accession>A0A345NMH6</accession>
<evidence type="ECO:0000256" key="14">
    <source>
        <dbReference type="SAM" id="MobiDB-lite"/>
    </source>
</evidence>
<dbReference type="GO" id="GO:0005524">
    <property type="term" value="F:ATP binding"/>
    <property type="evidence" value="ECO:0007669"/>
    <property type="project" value="UniProtKB-KW"/>
</dbReference>
<dbReference type="PROSITE" id="PS50893">
    <property type="entry name" value="ABC_TRANSPORTER_2"/>
    <property type="match status" value="1"/>
</dbReference>
<protein>
    <submittedName>
        <fullName evidence="17">ATP-binding cassette domain-containing protein</fullName>
    </submittedName>
</protein>
<dbReference type="OrthoDB" id="3677453at2"/>
<dbReference type="InterPro" id="IPR000515">
    <property type="entry name" value="MetI-like"/>
</dbReference>
<keyword evidence="7 13" id="KW-0812">Transmembrane</keyword>
<evidence type="ECO:0000256" key="1">
    <source>
        <dbReference type="ARBA" id="ARBA00004141"/>
    </source>
</evidence>
<proteinExistence type="inferred from homology"/>
<feature type="transmembrane region" description="Helical" evidence="13">
    <location>
        <begin position="134"/>
        <end position="159"/>
    </location>
</feature>
<dbReference type="CDD" id="cd03257">
    <property type="entry name" value="ABC_NikE_OppD_transporters"/>
    <property type="match status" value="1"/>
</dbReference>
<reference evidence="17 18" key="1">
    <citation type="submission" date="2018-07" db="EMBL/GenBank/DDBJ databases">
        <title>Complete genome sequencing of Ornithinimicrobium sp. AMA3305.</title>
        <authorList>
            <person name="Bae J.-W."/>
        </authorList>
    </citation>
    <scope>NUCLEOTIDE SEQUENCE [LARGE SCALE GENOMIC DNA]</scope>
    <source>
        <strain evidence="17 18">AMA3305</strain>
    </source>
</reference>
<dbReference type="SUPFAM" id="SSF161098">
    <property type="entry name" value="MetI-like"/>
    <property type="match status" value="1"/>
</dbReference>
<evidence type="ECO:0000256" key="13">
    <source>
        <dbReference type="RuleBase" id="RU363032"/>
    </source>
</evidence>
<dbReference type="PROSITE" id="PS00211">
    <property type="entry name" value="ABC_TRANSPORTER_1"/>
    <property type="match status" value="1"/>
</dbReference>
<dbReference type="Pfam" id="PF00528">
    <property type="entry name" value="BPD_transp_1"/>
    <property type="match status" value="1"/>
</dbReference>
<evidence type="ECO:0000256" key="3">
    <source>
        <dbReference type="ARBA" id="ARBA00005417"/>
    </source>
</evidence>
<gene>
    <name evidence="17" type="ORF">DV701_08930</name>
</gene>
<keyword evidence="4 13" id="KW-0813">Transport</keyword>
<dbReference type="GO" id="GO:0055085">
    <property type="term" value="P:transmembrane transport"/>
    <property type="evidence" value="ECO:0007669"/>
    <property type="project" value="InterPro"/>
</dbReference>
<keyword evidence="6" id="KW-0997">Cell inner membrane</keyword>
<feature type="transmembrane region" description="Helical" evidence="13">
    <location>
        <begin position="207"/>
        <end position="227"/>
    </location>
</feature>
<feature type="transmembrane region" description="Helical" evidence="13">
    <location>
        <begin position="253"/>
        <end position="275"/>
    </location>
</feature>
<name>A0A345NMH6_9MICO</name>
<feature type="domain" description="ABC transporter" evidence="15">
    <location>
        <begin position="406"/>
        <end position="645"/>
    </location>
</feature>
<keyword evidence="10" id="KW-1278">Translocase</keyword>
<evidence type="ECO:0000259" key="15">
    <source>
        <dbReference type="PROSITE" id="PS50893"/>
    </source>
</evidence>
<dbReference type="Gene3D" id="1.10.3720.10">
    <property type="entry name" value="MetI-like"/>
    <property type="match status" value="1"/>
</dbReference>
<evidence type="ECO:0000256" key="7">
    <source>
        <dbReference type="ARBA" id="ARBA00022692"/>
    </source>
</evidence>
<keyword evidence="18" id="KW-1185">Reference proteome</keyword>
<keyword evidence="12 13" id="KW-0472">Membrane</keyword>
<dbReference type="GO" id="GO:0016887">
    <property type="term" value="F:ATP hydrolysis activity"/>
    <property type="evidence" value="ECO:0007669"/>
    <property type="project" value="InterPro"/>
</dbReference>
<dbReference type="AlphaFoldDB" id="A0A345NMH6"/>
<keyword evidence="5" id="KW-1003">Cell membrane</keyword>
<dbReference type="PANTHER" id="PTHR43297">
    <property type="entry name" value="OLIGOPEPTIDE TRANSPORT ATP-BINDING PROTEIN APPD"/>
    <property type="match status" value="1"/>
</dbReference>
<evidence type="ECO:0000259" key="16">
    <source>
        <dbReference type="PROSITE" id="PS50928"/>
    </source>
</evidence>
<evidence type="ECO:0000256" key="2">
    <source>
        <dbReference type="ARBA" id="ARBA00004202"/>
    </source>
</evidence>
<dbReference type="InterPro" id="IPR050388">
    <property type="entry name" value="ABC_Ni/Peptide_Import"/>
</dbReference>
<feature type="transmembrane region" description="Helical" evidence="13">
    <location>
        <begin position="89"/>
        <end position="113"/>
    </location>
</feature>
<evidence type="ECO:0000256" key="6">
    <source>
        <dbReference type="ARBA" id="ARBA00022519"/>
    </source>
</evidence>
<comment type="similarity">
    <text evidence="13">Belongs to the binding-protein-dependent transport system permease family.</text>
</comment>
<evidence type="ECO:0000256" key="5">
    <source>
        <dbReference type="ARBA" id="ARBA00022475"/>
    </source>
</evidence>
<evidence type="ECO:0000313" key="18">
    <source>
        <dbReference type="Proteomes" id="UP000253790"/>
    </source>
</evidence>
<dbReference type="SMART" id="SM00382">
    <property type="entry name" value="AAA"/>
    <property type="match status" value="1"/>
</dbReference>
<comment type="subcellular location">
    <subcellularLocation>
        <location evidence="13">Cell membrane</location>
        <topology evidence="13">Multi-pass membrane protein</topology>
    </subcellularLocation>
    <subcellularLocation>
        <location evidence="2">Cell membrane</location>
        <topology evidence="2">Peripheral membrane protein</topology>
    </subcellularLocation>
    <subcellularLocation>
        <location evidence="1">Membrane</location>
        <topology evidence="1">Multi-pass membrane protein</topology>
    </subcellularLocation>
</comment>
<dbReference type="SUPFAM" id="SSF52540">
    <property type="entry name" value="P-loop containing nucleoside triphosphate hydrolases"/>
    <property type="match status" value="1"/>
</dbReference>
<dbReference type="RefSeq" id="WP_114927999.1">
    <property type="nucleotide sequence ID" value="NZ_CP031229.1"/>
</dbReference>
<dbReference type="Pfam" id="PF00005">
    <property type="entry name" value="ABC_tran"/>
    <property type="match status" value="1"/>
</dbReference>
<feature type="domain" description="ABC transmembrane type-1" evidence="16">
    <location>
        <begin position="85"/>
        <end position="275"/>
    </location>
</feature>
<dbReference type="InterPro" id="IPR017871">
    <property type="entry name" value="ABC_transporter-like_CS"/>
</dbReference>
<dbReference type="Gene3D" id="3.40.50.300">
    <property type="entry name" value="P-loop containing nucleotide triphosphate hydrolases"/>
    <property type="match status" value="1"/>
</dbReference>
<dbReference type="GO" id="GO:0005886">
    <property type="term" value="C:plasma membrane"/>
    <property type="evidence" value="ECO:0007669"/>
    <property type="project" value="UniProtKB-SubCell"/>
</dbReference>
<dbReference type="PANTHER" id="PTHR43297:SF14">
    <property type="entry name" value="ATPASE AAA-TYPE CORE DOMAIN-CONTAINING PROTEIN"/>
    <property type="match status" value="1"/>
</dbReference>